<keyword evidence="3" id="KW-1185">Reference proteome</keyword>
<name>A0ABS5TIX7_9ACTN</name>
<reference evidence="2 3" key="1">
    <citation type="submission" date="2021-05" db="EMBL/GenBank/DDBJ databases">
        <title>Kineosporia and Streptomyces sp. nov. two new marine actinobacteria isolated from Coral.</title>
        <authorList>
            <person name="Buangrab K."/>
            <person name="Sutthacheep M."/>
            <person name="Yeemin T."/>
            <person name="Harunari E."/>
            <person name="Igarashi Y."/>
            <person name="Kanchanasin P."/>
            <person name="Tanasupawat S."/>
            <person name="Phongsopitanun W."/>
        </authorList>
    </citation>
    <scope>NUCLEOTIDE SEQUENCE [LARGE SCALE GENOMIC DNA]</scope>
    <source>
        <strain evidence="2 3">J2-2</strain>
    </source>
</reference>
<comment type="caution">
    <text evidence="2">The sequence shown here is derived from an EMBL/GenBank/DDBJ whole genome shotgun (WGS) entry which is preliminary data.</text>
</comment>
<proteinExistence type="predicted"/>
<gene>
    <name evidence="2" type="ORF">KIH74_19070</name>
</gene>
<feature type="compositionally biased region" description="Low complexity" evidence="1">
    <location>
        <begin position="47"/>
        <end position="65"/>
    </location>
</feature>
<protein>
    <submittedName>
        <fullName evidence="2">Uncharacterized protein</fullName>
    </submittedName>
</protein>
<organism evidence="2 3">
    <name type="scientific">Kineosporia corallincola</name>
    <dbReference type="NCBI Taxonomy" id="2835133"/>
    <lineage>
        <taxon>Bacteria</taxon>
        <taxon>Bacillati</taxon>
        <taxon>Actinomycetota</taxon>
        <taxon>Actinomycetes</taxon>
        <taxon>Kineosporiales</taxon>
        <taxon>Kineosporiaceae</taxon>
        <taxon>Kineosporia</taxon>
    </lineage>
</organism>
<feature type="region of interest" description="Disordered" evidence="1">
    <location>
        <begin position="1"/>
        <end position="28"/>
    </location>
</feature>
<sequence>MTVRAGAEPFAHGAPARQPAPRHGPLPGVDGVILVNPAVRPEDRGLRALPVPRRLPPGGNDVVGPGVVGDDHDRIPSHALHSMLRGYRTVVADLPAVSQPLLLFRPNEDHVVPASSSALILDRVNSSRTDVAVLR</sequence>
<dbReference type="EMBL" id="JAHBAY010000007">
    <property type="protein sequence ID" value="MBT0771049.1"/>
    <property type="molecule type" value="Genomic_DNA"/>
</dbReference>
<dbReference type="Proteomes" id="UP001197247">
    <property type="component" value="Unassembled WGS sequence"/>
</dbReference>
<dbReference type="RefSeq" id="WP_214157325.1">
    <property type="nucleotide sequence ID" value="NZ_JAHBAY010000007.1"/>
</dbReference>
<dbReference type="Gene3D" id="3.40.50.1820">
    <property type="entry name" value="alpha/beta hydrolase"/>
    <property type="match status" value="1"/>
</dbReference>
<evidence type="ECO:0000313" key="2">
    <source>
        <dbReference type="EMBL" id="MBT0771049.1"/>
    </source>
</evidence>
<accession>A0ABS5TIX7</accession>
<feature type="region of interest" description="Disordered" evidence="1">
    <location>
        <begin position="45"/>
        <end position="70"/>
    </location>
</feature>
<dbReference type="SUPFAM" id="SSF53474">
    <property type="entry name" value="alpha/beta-Hydrolases"/>
    <property type="match status" value="1"/>
</dbReference>
<dbReference type="InterPro" id="IPR029058">
    <property type="entry name" value="AB_hydrolase_fold"/>
</dbReference>
<evidence type="ECO:0000313" key="3">
    <source>
        <dbReference type="Proteomes" id="UP001197247"/>
    </source>
</evidence>
<evidence type="ECO:0000256" key="1">
    <source>
        <dbReference type="SAM" id="MobiDB-lite"/>
    </source>
</evidence>